<dbReference type="Proteomes" id="UP000244093">
    <property type="component" value="Unassembled WGS sequence"/>
</dbReference>
<dbReference type="Pfam" id="PF04135">
    <property type="entry name" value="Nop10p"/>
    <property type="match status" value="1"/>
</dbReference>
<evidence type="ECO:0000256" key="1">
    <source>
        <dbReference type="ARBA" id="ARBA00002325"/>
    </source>
</evidence>
<keyword evidence="4 7" id="KW-0690">Ribosome biogenesis</keyword>
<comment type="caution">
    <text evidence="8">The sequence shown here is derived from an EMBL/GenBank/DDBJ whole genome shotgun (WGS) entry which is preliminary data.</text>
</comment>
<sequence length="62" mass="7203">MKFLIRKCVKCGKYTLKTKCPACGAETVTAHPPKYSPNDKYLTYRIKVKYENMQTQNSNNQK</sequence>
<protein>
    <recommendedName>
        <fullName evidence="3 7">Ribosome biogenesis protein Nop10</fullName>
    </recommendedName>
</protein>
<evidence type="ECO:0000256" key="6">
    <source>
        <dbReference type="ARBA" id="ARBA00023274"/>
    </source>
</evidence>
<dbReference type="InterPro" id="IPR036756">
    <property type="entry name" value="H/ACA_rnp_Nop10_sf"/>
</dbReference>
<evidence type="ECO:0000256" key="4">
    <source>
        <dbReference type="ARBA" id="ARBA00022517"/>
    </source>
</evidence>
<dbReference type="InterPro" id="IPR023532">
    <property type="entry name" value="Nop10_arc-typ"/>
</dbReference>
<dbReference type="Gene3D" id="2.20.28.40">
    <property type="entry name" value="H/ACA ribonucleoprotein complex, subunit Nop10"/>
    <property type="match status" value="1"/>
</dbReference>
<dbReference type="EMBL" id="NBVN01000004">
    <property type="protein sequence ID" value="PUA32162.1"/>
    <property type="molecule type" value="Genomic_DNA"/>
</dbReference>
<dbReference type="AlphaFoldDB" id="A0A2R7Y5N0"/>
<dbReference type="GO" id="GO:0006364">
    <property type="term" value="P:rRNA processing"/>
    <property type="evidence" value="ECO:0007669"/>
    <property type="project" value="UniProtKB-UniRule"/>
</dbReference>
<dbReference type="SUPFAM" id="SSF144210">
    <property type="entry name" value="Nop10-like SnoRNP"/>
    <property type="match status" value="1"/>
</dbReference>
<gene>
    <name evidence="7" type="primary">nop10</name>
    <name evidence="8" type="ORF">B7O98_05685</name>
</gene>
<evidence type="ECO:0000256" key="7">
    <source>
        <dbReference type="HAMAP-Rule" id="MF_00803"/>
    </source>
</evidence>
<comment type="function">
    <text evidence="1 7">Involved in ribosome biogenesis; more specifically in 18S rRNA pseudouridylation and in cleavage of pre-rRNA.</text>
</comment>
<keyword evidence="5 7" id="KW-0698">rRNA processing</keyword>
<dbReference type="PANTHER" id="PTHR13305">
    <property type="entry name" value="RIBOSOME BIOGENESIS PROTEIN NOP10"/>
    <property type="match status" value="1"/>
</dbReference>
<proteinExistence type="inferred from homology"/>
<evidence type="ECO:0000313" key="8">
    <source>
        <dbReference type="EMBL" id="PUA32162.1"/>
    </source>
</evidence>
<evidence type="ECO:0000256" key="2">
    <source>
        <dbReference type="ARBA" id="ARBA00009462"/>
    </source>
</evidence>
<keyword evidence="6 7" id="KW-0687">Ribonucleoprotein</keyword>
<accession>A0A2R7Y5N0</accession>
<dbReference type="HAMAP" id="MF_00803">
    <property type="entry name" value="Nop10"/>
    <property type="match status" value="1"/>
</dbReference>
<evidence type="ECO:0000313" key="9">
    <source>
        <dbReference type="Proteomes" id="UP000244093"/>
    </source>
</evidence>
<organism evidence="8 9">
    <name type="scientific">Zestosphaera tikiterensis</name>
    <dbReference type="NCBI Taxonomy" id="1973259"/>
    <lineage>
        <taxon>Archaea</taxon>
        <taxon>Thermoproteota</taxon>
        <taxon>Thermoprotei</taxon>
        <taxon>Desulfurococcales</taxon>
        <taxon>Desulfurococcaceae</taxon>
        <taxon>Zestosphaera</taxon>
    </lineage>
</organism>
<dbReference type="GO" id="GO:1990904">
    <property type="term" value="C:ribonucleoprotein complex"/>
    <property type="evidence" value="ECO:0007669"/>
    <property type="project" value="UniProtKB-KW"/>
</dbReference>
<dbReference type="InterPro" id="IPR007264">
    <property type="entry name" value="H/ACA_rnp_Nop10"/>
</dbReference>
<reference evidence="8 9" key="1">
    <citation type="journal article" date="2018" name="Syst. Appl. Microbiol.">
        <title>A new symbiotic nanoarchaeote (Candidatus Nanoclepta minutus) and its host (Zestosphaera tikiterensis gen. nov., sp. nov.) from a New Zealand hot spring.</title>
        <authorList>
            <person name="St John E."/>
            <person name="Liu Y."/>
            <person name="Podar M."/>
            <person name="Stott M.B."/>
            <person name="Meneghin J."/>
            <person name="Chen Z."/>
            <person name="Lagutin K."/>
            <person name="Mitchell K."/>
            <person name="Reysenbach A.L."/>
        </authorList>
    </citation>
    <scope>NUCLEOTIDE SEQUENCE [LARGE SCALE GENOMIC DNA]</scope>
    <source>
        <strain evidence="8">NZ3</strain>
    </source>
</reference>
<dbReference type="NCBIfam" id="NF009623">
    <property type="entry name" value="PRK13130.1"/>
    <property type="match status" value="1"/>
</dbReference>
<dbReference type="PANTHER" id="PTHR13305:SF0">
    <property type="entry name" value="H_ACA RIBONUCLEOPROTEIN COMPLEX SUBUNIT 3"/>
    <property type="match status" value="1"/>
</dbReference>
<dbReference type="GO" id="GO:0030515">
    <property type="term" value="F:snoRNA binding"/>
    <property type="evidence" value="ECO:0007669"/>
    <property type="project" value="InterPro"/>
</dbReference>
<evidence type="ECO:0000256" key="3">
    <source>
        <dbReference type="ARBA" id="ARBA00018821"/>
    </source>
</evidence>
<comment type="similarity">
    <text evidence="2 7">Belongs to the NOP10 family.</text>
</comment>
<evidence type="ECO:0000256" key="5">
    <source>
        <dbReference type="ARBA" id="ARBA00022552"/>
    </source>
</evidence>
<name>A0A2R7Y5N0_9CREN</name>
<dbReference type="GO" id="GO:0001522">
    <property type="term" value="P:pseudouridine synthesis"/>
    <property type="evidence" value="ECO:0007669"/>
    <property type="project" value="InterPro"/>
</dbReference>